<sequence>MKYHLTPGRMAIFKKSTNNKCWRGCGEKGTFLTCWWESKSVQTQWKAVWRFLKINKNRIIIGPCNSTPVLLSREIHDLKIYMYPNVNCSTIYNSQGMEAT</sequence>
<proteinExistence type="predicted"/>
<accession>A0A8D2BF73</accession>
<name>A0A8D2BF73_PIG</name>
<dbReference type="Proteomes" id="UP000694723">
    <property type="component" value="Unplaced"/>
</dbReference>
<organism evidence="1 2">
    <name type="scientific">Sus scrofa</name>
    <name type="common">Pig</name>
    <dbReference type="NCBI Taxonomy" id="9823"/>
    <lineage>
        <taxon>Eukaryota</taxon>
        <taxon>Metazoa</taxon>
        <taxon>Chordata</taxon>
        <taxon>Craniata</taxon>
        <taxon>Vertebrata</taxon>
        <taxon>Euteleostomi</taxon>
        <taxon>Mammalia</taxon>
        <taxon>Eutheria</taxon>
        <taxon>Laurasiatheria</taxon>
        <taxon>Artiodactyla</taxon>
        <taxon>Suina</taxon>
        <taxon>Suidae</taxon>
        <taxon>Sus</taxon>
    </lineage>
</organism>
<evidence type="ECO:0000313" key="2">
    <source>
        <dbReference type="Proteomes" id="UP000694723"/>
    </source>
</evidence>
<reference evidence="1" key="1">
    <citation type="submission" date="2025-08" db="UniProtKB">
        <authorList>
            <consortium name="Ensembl"/>
        </authorList>
    </citation>
    <scope>IDENTIFICATION</scope>
</reference>
<dbReference type="AlphaFoldDB" id="A0A8D2BF73"/>
<evidence type="ECO:0000313" key="1">
    <source>
        <dbReference type="Ensembl" id="ENSSSCP00060014454.1"/>
    </source>
</evidence>
<protein>
    <submittedName>
        <fullName evidence="1">Uncharacterized protein</fullName>
    </submittedName>
</protein>
<dbReference type="Ensembl" id="ENSSSCT00060033759.1">
    <property type="protein sequence ID" value="ENSSSCP00060014454.1"/>
    <property type="gene ID" value="ENSSSCG00060024921.1"/>
</dbReference>